<reference evidence="2" key="1">
    <citation type="submission" date="2020-02" db="EMBL/GenBank/DDBJ databases">
        <authorList>
            <person name="Meier V. D."/>
        </authorList>
    </citation>
    <scope>NUCLEOTIDE SEQUENCE</scope>
    <source>
        <strain evidence="2">AVDCRST_MAG41</strain>
    </source>
</reference>
<gene>
    <name evidence="2" type="ORF">AVDCRST_MAG41-2153</name>
</gene>
<dbReference type="EMBL" id="CADCTP010000194">
    <property type="protein sequence ID" value="CAA9255474.1"/>
    <property type="molecule type" value="Genomic_DNA"/>
</dbReference>
<feature type="compositionally biased region" description="Basic and acidic residues" evidence="1">
    <location>
        <begin position="102"/>
        <end position="111"/>
    </location>
</feature>
<accession>A0A6J4IL23</accession>
<dbReference type="AlphaFoldDB" id="A0A6J4IL23"/>
<feature type="non-terminal residue" evidence="2">
    <location>
        <position position="1"/>
    </location>
</feature>
<feature type="region of interest" description="Disordered" evidence="1">
    <location>
        <begin position="1"/>
        <end position="139"/>
    </location>
</feature>
<protein>
    <submittedName>
        <fullName evidence="2">SSU ribosomal protein S9p (S16e)</fullName>
    </submittedName>
</protein>
<name>A0A6J4IL23_9ACTN</name>
<feature type="non-terminal residue" evidence="2">
    <location>
        <position position="139"/>
    </location>
</feature>
<dbReference type="GO" id="GO:0005840">
    <property type="term" value="C:ribosome"/>
    <property type="evidence" value="ECO:0007669"/>
    <property type="project" value="UniProtKB-KW"/>
</dbReference>
<sequence length="139" mass="15117">DRPHRVCVRHPSARPDGRSPQGGDRPGAAGPGDRLVHPERPHHGRLLPQQGPPAAHPRAAGHPGEERAVRRDRAAQGRRHHRPGRCAAAGDRPRAHRRRDRRPPGAEEGRLPHPRPPGQGAEEVRPEEGPQGTAVLQAL</sequence>
<feature type="compositionally biased region" description="Basic and acidic residues" evidence="1">
    <location>
        <begin position="63"/>
        <end position="75"/>
    </location>
</feature>
<proteinExistence type="predicted"/>
<organism evidence="2">
    <name type="scientific">uncultured Mycobacteriales bacterium</name>
    <dbReference type="NCBI Taxonomy" id="581187"/>
    <lineage>
        <taxon>Bacteria</taxon>
        <taxon>Bacillati</taxon>
        <taxon>Actinomycetota</taxon>
        <taxon>Actinomycetes</taxon>
        <taxon>Mycobacteriales</taxon>
        <taxon>environmental samples</taxon>
    </lineage>
</organism>
<keyword evidence="2" id="KW-0687">Ribonucleoprotein</keyword>
<evidence type="ECO:0000256" key="1">
    <source>
        <dbReference type="SAM" id="MobiDB-lite"/>
    </source>
</evidence>
<keyword evidence="2" id="KW-0689">Ribosomal protein</keyword>
<evidence type="ECO:0000313" key="2">
    <source>
        <dbReference type="EMBL" id="CAA9255474.1"/>
    </source>
</evidence>
<feature type="compositionally biased region" description="Low complexity" evidence="1">
    <location>
        <begin position="22"/>
        <end position="33"/>
    </location>
</feature>
<feature type="compositionally biased region" description="Basic residues" evidence="1">
    <location>
        <begin position="1"/>
        <end position="12"/>
    </location>
</feature>